<evidence type="ECO:0000256" key="4">
    <source>
        <dbReference type="ARBA" id="ARBA00022801"/>
    </source>
</evidence>
<evidence type="ECO:0000313" key="7">
    <source>
        <dbReference type="EMBL" id="MCV3270137.1"/>
    </source>
</evidence>
<keyword evidence="4" id="KW-0378">Hydrolase</keyword>
<keyword evidence="8" id="KW-1185">Reference proteome</keyword>
<keyword evidence="5" id="KW-0862">Zinc</keyword>
<evidence type="ECO:0000259" key="6">
    <source>
        <dbReference type="Pfam" id="PF00850"/>
    </source>
</evidence>
<sequence length="346" mass="37003">MRIYYSEAHRAHFPQGELHGGELVTPFERPSRIEYILARLRARGMDDLHDPGEVDLAPIRALCDAGYLQFLETAWAEWTAEGFAGEIIAASFPARRMQSARPPRNIDGKVGYYALASETAITAGTWQAACASAACAQGATAHVIAGARCAFALCRPPGHHATADMYGGYCFLNNAALSAEAMRAGGAARVAVLDIDFHHGNGTQDIFYDREDVFFASLHGAPEDAFPYYLGYADETGTGAGVGATANFPMPPGTDYPEWSLALDDALARIRGFGADGLVVSLGVDAYKEDPISFFKLDSPDFFDAGRRIGAFGLPTVFCMEGGYSIENVGINTVNVLEGFLAGCAD</sequence>
<evidence type="ECO:0000256" key="3">
    <source>
        <dbReference type="ARBA" id="ARBA00022723"/>
    </source>
</evidence>
<dbReference type="CDD" id="cd10001">
    <property type="entry name" value="HDAC_classII_APAH"/>
    <property type="match status" value="1"/>
</dbReference>
<dbReference type="PRINTS" id="PR01270">
    <property type="entry name" value="HDASUPER"/>
</dbReference>
<evidence type="ECO:0000313" key="8">
    <source>
        <dbReference type="Proteomes" id="UP001208690"/>
    </source>
</evidence>
<name>A0ABT3B9A8_9RHOB</name>
<dbReference type="InterPro" id="IPR023801">
    <property type="entry name" value="His_deacetylse_dom"/>
</dbReference>
<dbReference type="PANTHER" id="PTHR10625:SF17">
    <property type="entry name" value="HISTONE DEACETYLASE 8"/>
    <property type="match status" value="1"/>
</dbReference>
<comment type="similarity">
    <text evidence="2">Belongs to the histone deacetylase family.</text>
</comment>
<keyword evidence="3" id="KW-0479">Metal-binding</keyword>
<feature type="domain" description="Histone deacetylase" evidence="6">
    <location>
        <begin position="28"/>
        <end position="336"/>
    </location>
</feature>
<evidence type="ECO:0000256" key="5">
    <source>
        <dbReference type="ARBA" id="ARBA00022833"/>
    </source>
</evidence>
<dbReference type="Proteomes" id="UP001208690">
    <property type="component" value="Unassembled WGS sequence"/>
</dbReference>
<dbReference type="InterPro" id="IPR000286">
    <property type="entry name" value="HDACs"/>
</dbReference>
<comment type="cofactor">
    <cofactor evidence="1">
        <name>Zn(2+)</name>
        <dbReference type="ChEBI" id="CHEBI:29105"/>
    </cofactor>
</comment>
<accession>A0ABT3B9A8</accession>
<dbReference type="InterPro" id="IPR023696">
    <property type="entry name" value="Ureohydrolase_dom_sf"/>
</dbReference>
<gene>
    <name evidence="7" type="ORF">MUB52_01725</name>
</gene>
<organism evidence="7 8">
    <name type="scientific">Roseobacter sinensis</name>
    <dbReference type="NCBI Taxonomy" id="2931391"/>
    <lineage>
        <taxon>Bacteria</taxon>
        <taxon>Pseudomonadati</taxon>
        <taxon>Pseudomonadota</taxon>
        <taxon>Alphaproteobacteria</taxon>
        <taxon>Rhodobacterales</taxon>
        <taxon>Roseobacteraceae</taxon>
        <taxon>Roseobacter</taxon>
    </lineage>
</organism>
<dbReference type="SUPFAM" id="SSF52768">
    <property type="entry name" value="Arginase/deacetylase"/>
    <property type="match status" value="1"/>
</dbReference>
<dbReference type="Pfam" id="PF00850">
    <property type="entry name" value="Hist_deacetyl"/>
    <property type="match status" value="1"/>
</dbReference>
<evidence type="ECO:0000256" key="2">
    <source>
        <dbReference type="ARBA" id="ARBA00005947"/>
    </source>
</evidence>
<evidence type="ECO:0000256" key="1">
    <source>
        <dbReference type="ARBA" id="ARBA00001947"/>
    </source>
</evidence>
<dbReference type="EMBL" id="JALIEB010000001">
    <property type="protein sequence ID" value="MCV3270137.1"/>
    <property type="molecule type" value="Genomic_DNA"/>
</dbReference>
<reference evidence="7 8" key="1">
    <citation type="submission" date="2022-04" db="EMBL/GenBank/DDBJ databases">
        <title>Roseobacter sp. WL0113 is a bacterium isolated from neritic sediment.</title>
        <authorList>
            <person name="Wang L."/>
            <person name="He W."/>
            <person name="Zhang D.-F."/>
        </authorList>
    </citation>
    <scope>NUCLEOTIDE SEQUENCE [LARGE SCALE GENOMIC DNA]</scope>
    <source>
        <strain evidence="7 8">WL0113</strain>
    </source>
</reference>
<dbReference type="InterPro" id="IPR037138">
    <property type="entry name" value="His_deacetylse_dom_sf"/>
</dbReference>
<comment type="caution">
    <text evidence="7">The sequence shown here is derived from an EMBL/GenBank/DDBJ whole genome shotgun (WGS) entry which is preliminary data.</text>
</comment>
<dbReference type="PANTHER" id="PTHR10625">
    <property type="entry name" value="HISTONE DEACETYLASE HDAC1-RELATED"/>
    <property type="match status" value="1"/>
</dbReference>
<dbReference type="RefSeq" id="WP_263842456.1">
    <property type="nucleotide sequence ID" value="NZ_JALIEB010000001.1"/>
</dbReference>
<protein>
    <submittedName>
        <fullName evidence="7">Histone deacetylase family protein</fullName>
    </submittedName>
</protein>
<dbReference type="Gene3D" id="3.40.800.20">
    <property type="entry name" value="Histone deacetylase domain"/>
    <property type="match status" value="1"/>
</dbReference>
<proteinExistence type="inferred from homology"/>